<dbReference type="InterPro" id="IPR000585">
    <property type="entry name" value="Hemopexin-like_dom"/>
</dbReference>
<evidence type="ECO:0000256" key="2">
    <source>
        <dbReference type="ARBA" id="ARBA00010370"/>
    </source>
</evidence>
<comment type="cofactor">
    <cofactor evidence="20">
        <name>Ca(2+)</name>
        <dbReference type="ChEBI" id="CHEBI:29108"/>
    </cofactor>
    <text evidence="20">Can bind about 5 Ca(2+) ions per subunit.</text>
</comment>
<feature type="signal peptide" evidence="25">
    <location>
        <begin position="1"/>
        <end position="19"/>
    </location>
</feature>
<evidence type="ECO:0000256" key="14">
    <source>
        <dbReference type="ARBA" id="ARBA00023145"/>
    </source>
</evidence>
<dbReference type="Gene3D" id="3.40.390.10">
    <property type="entry name" value="Collagenase (Catalytic Domain)"/>
    <property type="match status" value="1"/>
</dbReference>
<gene>
    <name evidence="27" type="primary">MMP1</name>
</gene>
<dbReference type="PANTHER" id="PTHR10201">
    <property type="entry name" value="MATRIX METALLOPROTEINASE"/>
    <property type="match status" value="1"/>
</dbReference>
<dbReference type="InterPro" id="IPR002477">
    <property type="entry name" value="Peptidoglycan-bd-like"/>
</dbReference>
<feature type="repeat" description="Hemopexin" evidence="23">
    <location>
        <begin position="281"/>
        <end position="330"/>
    </location>
</feature>
<reference evidence="27" key="2">
    <citation type="submission" date="2025-09" db="UniProtKB">
        <authorList>
            <consortium name="Ensembl"/>
        </authorList>
    </citation>
    <scope>IDENTIFICATION</scope>
</reference>
<keyword evidence="9" id="KW-0378">Hydrolase</keyword>
<dbReference type="InterPro" id="IPR018486">
    <property type="entry name" value="Hemopexin_CS"/>
</dbReference>
<dbReference type="InterPro" id="IPR021158">
    <property type="entry name" value="Pept_M10A_Zn_BS"/>
</dbReference>
<feature type="modified residue" description="Phosphotyrosine; by PKDCC" evidence="21">
    <location>
        <position position="366"/>
    </location>
</feature>
<feature type="binding site" evidence="20">
    <location>
        <position position="173"/>
    </location>
    <ligand>
        <name>Ca(2+)</name>
        <dbReference type="ChEBI" id="CHEBI:29108"/>
        <label>3</label>
    </ligand>
</feature>
<evidence type="ECO:0000256" key="8">
    <source>
        <dbReference type="ARBA" id="ARBA00022737"/>
    </source>
</evidence>
<sequence length="474" mass="53820">MKTFNLCLLLINLAIVVHSLPISPPSEEDEALTYLKRFFNLTEETGPVFKRGPSQRSRKVSEMQSFFGLQVTGTLDAETVMMMKKPRCGVPDVQLSRFTTFDNRKWQTNQVTYRIENYTPDMTVAEVDNSIERALQVWAKVSPLRFTRIYSGIADIMISFGTRNHGDSYPFDGPDGTLAHAFSPGADIGGDAHFDDDESFSFSSTRGYNLFLVAAHEFGHSLGLSHSTDPGALMYPVYSYTDPSTFSLPRDDVNGIQHIYGPNTDVNPKPDKPDPTPPSTPNACDPTLVLDAVTTLRGEKMFFKGRFFWRSYSQNSEPQQSLIKNYWPELPDNINAAYESQLSDRVFLFKDSQVWALYGYDIVPGYPRNLKSLGLPSTVNKVDAALYDEDSRKTLFFVGDNYYSYDEAKKRMDIGFPKRVDEGFPGMTSKVTAAFQVRGFTYLYSGSYMFEYSMRTRRQLRVLRNNYFLPSTSY</sequence>
<dbReference type="InterPro" id="IPR036365">
    <property type="entry name" value="PGBD-like_sf"/>
</dbReference>
<feature type="binding site" evidence="20">
    <location>
        <position position="172"/>
    </location>
    <ligand>
        <name>Ca(2+)</name>
        <dbReference type="ChEBI" id="CHEBI:29108"/>
        <label>3</label>
    </ligand>
</feature>
<comment type="catalytic activity">
    <reaction evidence="16">
        <text>Cleavage of the triple helix of collagen at about three-quarters of the length of the molecule from the N-terminus, at 775-Gly-|-Ile-776 in the alpha1(I) chain. Cleaves synthetic substrates and alpha-macroglobulins at bonds where P1' is a hydrophobic residue.</text>
        <dbReference type="EC" id="3.4.24.7"/>
    </reaction>
</comment>
<feature type="binding site" evidence="20">
    <location>
        <position position="189"/>
    </location>
    <ligand>
        <name>Ca(2+)</name>
        <dbReference type="ChEBI" id="CHEBI:29108"/>
        <label>2</label>
    </ligand>
</feature>
<feature type="binding site" evidence="20">
    <location>
        <position position="196"/>
    </location>
    <ligand>
        <name>Ca(2+)</name>
        <dbReference type="ChEBI" id="CHEBI:29108"/>
        <label>1</label>
    </ligand>
</feature>
<evidence type="ECO:0000256" key="6">
    <source>
        <dbReference type="ARBA" id="ARBA00022723"/>
    </source>
</evidence>
<feature type="binding site" evidence="20">
    <location>
        <position position="191"/>
    </location>
    <ligand>
        <name>Ca(2+)</name>
        <dbReference type="ChEBI" id="CHEBI:29108"/>
        <label>2</label>
    </ligand>
</feature>
<evidence type="ECO:0000256" key="21">
    <source>
        <dbReference type="PIRSR" id="PIRSR621190-4"/>
    </source>
</evidence>
<feature type="active site" evidence="18">
    <location>
        <position position="217"/>
    </location>
</feature>
<keyword evidence="28" id="KW-1185">Reference proteome</keyword>
<dbReference type="Gene3D" id="2.110.10.10">
    <property type="entry name" value="Hemopexin-like domain"/>
    <property type="match status" value="1"/>
</dbReference>
<feature type="binding site" evidence="20">
    <location>
        <position position="195"/>
    </location>
    <ligand>
        <name>Ca(2+)</name>
        <dbReference type="ChEBI" id="CHEBI:29108"/>
        <label>3</label>
    </ligand>
</feature>
<evidence type="ECO:0000256" key="11">
    <source>
        <dbReference type="ARBA" id="ARBA00022837"/>
    </source>
</evidence>
<evidence type="ECO:0000313" key="27">
    <source>
        <dbReference type="Ensembl" id="ENSOTSP00005061404.1"/>
    </source>
</evidence>
<name>A0A8C8H9Z9_ONCTS</name>
<dbReference type="InterPro" id="IPR001818">
    <property type="entry name" value="Pept_M10_metallopeptidase"/>
</dbReference>
<dbReference type="GO" id="GO:0031012">
    <property type="term" value="C:extracellular matrix"/>
    <property type="evidence" value="ECO:0007669"/>
    <property type="project" value="InterPro"/>
</dbReference>
<dbReference type="Pfam" id="PF00045">
    <property type="entry name" value="Hemopexin"/>
    <property type="match status" value="3"/>
</dbReference>
<dbReference type="CDD" id="cd04278">
    <property type="entry name" value="ZnMc_MMP"/>
    <property type="match status" value="1"/>
</dbReference>
<protein>
    <recommendedName>
        <fullName evidence="17">interstitial collagenase</fullName>
        <ecNumber evidence="17">3.4.24.7</ecNumber>
    </recommendedName>
</protein>
<comment type="similarity">
    <text evidence="2">Belongs to the peptidase M10A family.</text>
</comment>
<evidence type="ECO:0000256" key="5">
    <source>
        <dbReference type="ARBA" id="ARBA00022670"/>
    </source>
</evidence>
<feature type="binding site" evidence="20">
    <location>
        <position position="198"/>
    </location>
    <ligand>
        <name>Ca(2+)</name>
        <dbReference type="ChEBI" id="CHEBI:29108"/>
        <label>3</label>
    </ligand>
</feature>
<keyword evidence="14" id="KW-0865">Zymogen</keyword>
<feature type="binding site" evidence="20">
    <location>
        <position position="337"/>
    </location>
    <ligand>
        <name>Ca(2+)</name>
        <dbReference type="ChEBI" id="CHEBI:29108"/>
        <label>5</label>
    </ligand>
</feature>
<feature type="binding site" evidence="20">
    <location>
        <position position="291"/>
    </location>
    <ligand>
        <name>Ca(2+)</name>
        <dbReference type="ChEBI" id="CHEBI:29108"/>
        <label>4</label>
    </ligand>
</feature>
<evidence type="ECO:0000256" key="7">
    <source>
        <dbReference type="ARBA" id="ARBA00022729"/>
    </source>
</evidence>
<evidence type="ECO:0000256" key="16">
    <source>
        <dbReference type="ARBA" id="ARBA00036005"/>
    </source>
</evidence>
<keyword evidence="7 25" id="KW-0732">Signal</keyword>
<evidence type="ECO:0000256" key="25">
    <source>
        <dbReference type="SAM" id="SignalP"/>
    </source>
</evidence>
<dbReference type="Pfam" id="PF01471">
    <property type="entry name" value="PG_binding_1"/>
    <property type="match status" value="1"/>
</dbReference>
<comment type="cofactor">
    <cofactor evidence="20">
        <name>Zn(2+)</name>
        <dbReference type="ChEBI" id="CHEBI:29105"/>
    </cofactor>
    <text evidence="20">Binds 2 Zn(2+) ions per subunit.</text>
</comment>
<evidence type="ECO:0000256" key="20">
    <source>
        <dbReference type="PIRSR" id="PIRSR621190-2"/>
    </source>
</evidence>
<dbReference type="GO" id="GO:0004222">
    <property type="term" value="F:metalloendopeptidase activity"/>
    <property type="evidence" value="ECO:0007669"/>
    <property type="project" value="UniProtKB-EC"/>
</dbReference>
<feature type="binding site" evidence="19">
    <location>
        <position position="226"/>
    </location>
    <ligand>
        <name>Zn(2+)</name>
        <dbReference type="ChEBI" id="CHEBI:29105"/>
        <label>2</label>
        <note>catalytic</note>
    </ligand>
</feature>
<dbReference type="Pfam" id="PF00413">
    <property type="entry name" value="Peptidase_M10"/>
    <property type="match status" value="1"/>
</dbReference>
<feature type="domain" description="Peptidase metallopeptidase" evidence="26">
    <location>
        <begin position="102"/>
        <end position="262"/>
    </location>
</feature>
<feature type="repeat" description="Hemopexin" evidence="23">
    <location>
        <begin position="331"/>
        <end position="377"/>
    </location>
</feature>
<dbReference type="CDD" id="cd00094">
    <property type="entry name" value="HX"/>
    <property type="match status" value="1"/>
</dbReference>
<feature type="region of interest" description="Disordered" evidence="24">
    <location>
        <begin position="260"/>
        <end position="282"/>
    </location>
</feature>
<dbReference type="InterPro" id="IPR036375">
    <property type="entry name" value="Hemopexin-like_dom_sf"/>
</dbReference>
<keyword evidence="15" id="KW-1015">Disulfide bond</keyword>
<dbReference type="GO" id="GO:0006508">
    <property type="term" value="P:proteolysis"/>
    <property type="evidence" value="ECO:0007669"/>
    <property type="project" value="UniProtKB-KW"/>
</dbReference>
<feature type="binding site" evidence="20">
    <location>
        <position position="121"/>
    </location>
    <ligand>
        <name>Ca(2+)</name>
        <dbReference type="ChEBI" id="CHEBI:29108"/>
        <label>1</label>
    </ligand>
</feature>
<dbReference type="PROSITE" id="PS51642">
    <property type="entry name" value="HEMOPEXIN_2"/>
    <property type="match status" value="3"/>
</dbReference>
<evidence type="ECO:0000256" key="9">
    <source>
        <dbReference type="ARBA" id="ARBA00022801"/>
    </source>
</evidence>
<dbReference type="PIRSF" id="PIRSF001191">
    <property type="entry name" value="Peptidase_M10A_matrix"/>
    <property type="match status" value="1"/>
</dbReference>
<evidence type="ECO:0000256" key="4">
    <source>
        <dbReference type="ARBA" id="ARBA00022530"/>
    </source>
</evidence>
<keyword evidence="5" id="KW-0645">Protease</keyword>
<dbReference type="SMART" id="SM00120">
    <property type="entry name" value="HX"/>
    <property type="match status" value="4"/>
</dbReference>
<dbReference type="InterPro" id="IPR018487">
    <property type="entry name" value="Hemopexin-like_repeat"/>
</dbReference>
<evidence type="ECO:0000256" key="1">
    <source>
        <dbReference type="ARBA" id="ARBA00004498"/>
    </source>
</evidence>
<evidence type="ECO:0000259" key="26">
    <source>
        <dbReference type="SMART" id="SM00235"/>
    </source>
</evidence>
<reference evidence="27" key="1">
    <citation type="submission" date="2025-08" db="UniProtKB">
        <authorList>
            <consortium name="Ensembl"/>
        </authorList>
    </citation>
    <scope>IDENTIFICATION</scope>
</reference>
<keyword evidence="4" id="KW-0272">Extracellular matrix</keyword>
<feature type="binding site" evidence="20">
    <location>
        <position position="165"/>
    </location>
    <ligand>
        <name>Zn(2+)</name>
        <dbReference type="ChEBI" id="CHEBI:29105"/>
        <label>1</label>
    </ligand>
</feature>
<keyword evidence="8" id="KW-0677">Repeat</keyword>
<evidence type="ECO:0000256" key="24">
    <source>
        <dbReference type="SAM" id="MobiDB-lite"/>
    </source>
</evidence>
<dbReference type="InterPro" id="IPR006026">
    <property type="entry name" value="Peptidase_Metallo"/>
</dbReference>
<dbReference type="SMART" id="SM00235">
    <property type="entry name" value="ZnMc"/>
    <property type="match status" value="1"/>
</dbReference>
<dbReference type="PROSITE" id="PS00024">
    <property type="entry name" value="HEMOPEXIN"/>
    <property type="match status" value="1"/>
</dbReference>
<dbReference type="SUPFAM" id="SSF50923">
    <property type="entry name" value="Hemopexin-like domain"/>
    <property type="match status" value="1"/>
</dbReference>
<feature type="binding site" evidence="19">
    <location>
        <position position="220"/>
    </location>
    <ligand>
        <name>Zn(2+)</name>
        <dbReference type="ChEBI" id="CHEBI:29105"/>
        <label>2</label>
        <note>catalytic</note>
    </ligand>
</feature>
<dbReference type="PRINTS" id="PR00138">
    <property type="entry name" value="MATRIXIN"/>
</dbReference>
<feature type="chain" id="PRO_5034382909" description="interstitial collagenase" evidence="25">
    <location>
        <begin position="20"/>
        <end position="474"/>
    </location>
</feature>
<evidence type="ECO:0000256" key="22">
    <source>
        <dbReference type="PIRSR" id="PIRSR621190-5"/>
    </source>
</evidence>
<keyword evidence="12" id="KW-0482">Metalloprotease</keyword>
<evidence type="ECO:0000256" key="13">
    <source>
        <dbReference type="ARBA" id="ARBA00023105"/>
    </source>
</evidence>
<dbReference type="GeneTree" id="ENSGT00940000154907"/>
<evidence type="ECO:0000256" key="3">
    <source>
        <dbReference type="ARBA" id="ARBA00022525"/>
    </source>
</evidence>
<feature type="repeat" description="Hemopexin" evidence="23">
    <location>
        <begin position="379"/>
        <end position="427"/>
    </location>
</feature>
<keyword evidence="6 19" id="KW-0479">Metal-binding</keyword>
<dbReference type="GO" id="GO:0008270">
    <property type="term" value="F:zinc ion binding"/>
    <property type="evidence" value="ECO:0007669"/>
    <property type="project" value="InterPro"/>
</dbReference>
<feature type="binding site" evidence="20">
    <location>
        <position position="155"/>
    </location>
    <ligand>
        <name>Ca(2+)</name>
        <dbReference type="ChEBI" id="CHEBI:29108"/>
        <label>2</label>
    </ligand>
</feature>
<dbReference type="AlphaFoldDB" id="A0A8C8H9Z9"/>
<evidence type="ECO:0000256" key="19">
    <source>
        <dbReference type="PIRSR" id="PIRSR001191-2"/>
    </source>
</evidence>
<evidence type="ECO:0000256" key="15">
    <source>
        <dbReference type="ARBA" id="ARBA00023157"/>
    </source>
</evidence>
<evidence type="ECO:0000313" key="28">
    <source>
        <dbReference type="Proteomes" id="UP000694402"/>
    </source>
</evidence>
<feature type="binding site" evidence="20">
    <location>
        <position position="167"/>
    </location>
    <ligand>
        <name>Zn(2+)</name>
        <dbReference type="ChEBI" id="CHEBI:29105"/>
        <label>1</label>
    </ligand>
</feature>
<dbReference type="InterPro" id="IPR021190">
    <property type="entry name" value="Pept_M10A"/>
</dbReference>
<dbReference type="InterPro" id="IPR024079">
    <property type="entry name" value="MetalloPept_cat_dom_sf"/>
</dbReference>
<dbReference type="GO" id="GO:0030574">
    <property type="term" value="P:collagen catabolic process"/>
    <property type="evidence" value="ECO:0007669"/>
    <property type="project" value="UniProtKB-KW"/>
</dbReference>
<comment type="subcellular location">
    <subcellularLocation>
        <location evidence="1">Secreted</location>
        <location evidence="1">Extracellular space</location>
        <location evidence="1">Extracellular matrix</location>
    </subcellularLocation>
</comment>
<feature type="binding site" description="in inhibited form" evidence="20">
    <location>
        <position position="88"/>
    </location>
    <ligand>
        <name>Zn(2+)</name>
        <dbReference type="ChEBI" id="CHEBI:29105"/>
        <label>2</label>
        <note>catalytic</note>
    </ligand>
</feature>
<keyword evidence="10 19" id="KW-0862">Zinc</keyword>
<feature type="binding site" evidence="20">
    <location>
        <position position="234"/>
    </location>
    <ligand>
        <name>Zn(2+)</name>
        <dbReference type="ChEBI" id="CHEBI:29105"/>
        <label>2</label>
        <note>catalytic</note>
    </ligand>
</feature>
<feature type="binding site" evidence="20">
    <location>
        <position position="180"/>
    </location>
    <ligand>
        <name>Zn(2+)</name>
        <dbReference type="ChEBI" id="CHEBI:29105"/>
        <label>1</label>
    </ligand>
</feature>
<dbReference type="InterPro" id="IPR033739">
    <property type="entry name" value="M10A_MMP"/>
</dbReference>
<feature type="binding site" evidence="20">
    <location>
        <position position="198"/>
    </location>
    <ligand>
        <name>Ca(2+)</name>
        <dbReference type="ChEBI" id="CHEBI:29108"/>
        <label>1</label>
    </ligand>
</feature>
<feature type="short sequence motif" description="Cysteine switch" evidence="22">
    <location>
        <begin position="86"/>
        <end position="93"/>
    </location>
</feature>
<evidence type="ECO:0000256" key="23">
    <source>
        <dbReference type="PROSITE-ProRule" id="PRU01011"/>
    </source>
</evidence>
<keyword evidence="13" id="KW-0177">Collagen degradation</keyword>
<dbReference type="EC" id="3.4.24.7" evidence="17"/>
<feature type="binding site" evidence="19">
    <location>
        <position position="216"/>
    </location>
    <ligand>
        <name>Zn(2+)</name>
        <dbReference type="ChEBI" id="CHEBI:29105"/>
        <label>2</label>
        <note>catalytic</note>
    </ligand>
</feature>
<dbReference type="PROSITE" id="PS00546">
    <property type="entry name" value="CYSTEINE_SWITCH"/>
    <property type="match status" value="1"/>
</dbReference>
<accession>A0A8C8H9Z9</accession>
<organism evidence="27 28">
    <name type="scientific">Oncorhynchus tshawytscha</name>
    <name type="common">Chinook salmon</name>
    <name type="synonym">Salmo tshawytscha</name>
    <dbReference type="NCBI Taxonomy" id="74940"/>
    <lineage>
        <taxon>Eukaryota</taxon>
        <taxon>Metazoa</taxon>
        <taxon>Chordata</taxon>
        <taxon>Craniata</taxon>
        <taxon>Vertebrata</taxon>
        <taxon>Euteleostomi</taxon>
        <taxon>Actinopterygii</taxon>
        <taxon>Neopterygii</taxon>
        <taxon>Teleostei</taxon>
        <taxon>Protacanthopterygii</taxon>
        <taxon>Salmoniformes</taxon>
        <taxon>Salmonidae</taxon>
        <taxon>Salmoninae</taxon>
        <taxon>Oncorhynchus</taxon>
    </lineage>
</organism>
<proteinExistence type="inferred from homology"/>
<keyword evidence="11 20" id="KW-0106">Calcium</keyword>
<dbReference type="PANTHER" id="PTHR10201:SF151">
    <property type="entry name" value="INTERSTITIAL COLLAGENASE"/>
    <property type="match status" value="1"/>
</dbReference>
<dbReference type="FunFam" id="3.40.390.10:FF:000007">
    <property type="entry name" value="Collagenase 3"/>
    <property type="match status" value="1"/>
</dbReference>
<evidence type="ECO:0000256" key="10">
    <source>
        <dbReference type="ARBA" id="ARBA00022833"/>
    </source>
</evidence>
<keyword evidence="3" id="KW-0964">Secreted</keyword>
<dbReference type="Proteomes" id="UP000694402">
    <property type="component" value="Unassembled WGS sequence"/>
</dbReference>
<dbReference type="SUPFAM" id="SSF55486">
    <property type="entry name" value="Metalloproteases ('zincins'), catalytic domain"/>
    <property type="match status" value="1"/>
</dbReference>
<feature type="binding site" evidence="20">
    <location>
        <position position="193"/>
    </location>
    <ligand>
        <name>Zn(2+)</name>
        <dbReference type="ChEBI" id="CHEBI:29105"/>
        <label>1</label>
    </ligand>
</feature>
<dbReference type="Ensembl" id="ENSOTST00005066809.2">
    <property type="protein sequence ID" value="ENSOTSP00005061404.1"/>
    <property type="gene ID" value="ENSOTSG00005029444.2"/>
</dbReference>
<dbReference type="FunFam" id="2.110.10.10:FF:000002">
    <property type="entry name" value="Matrix metallopeptidase 3"/>
    <property type="match status" value="1"/>
</dbReference>
<evidence type="ECO:0000256" key="12">
    <source>
        <dbReference type="ARBA" id="ARBA00023049"/>
    </source>
</evidence>
<evidence type="ECO:0000256" key="17">
    <source>
        <dbReference type="ARBA" id="ARBA00038924"/>
    </source>
</evidence>
<dbReference type="SUPFAM" id="SSF47090">
    <property type="entry name" value="PGBD-like"/>
    <property type="match status" value="1"/>
</dbReference>
<evidence type="ECO:0000256" key="18">
    <source>
        <dbReference type="PIRSR" id="PIRSR001191-1"/>
    </source>
</evidence>
<feature type="binding site" evidence="20">
    <location>
        <position position="385"/>
    </location>
    <ligand>
        <name>Ca(2+)</name>
        <dbReference type="ChEBI" id="CHEBI:29108"/>
        <label>5</label>
    </ligand>
</feature>
<dbReference type="GO" id="GO:0030198">
    <property type="term" value="P:extracellular matrix organization"/>
    <property type="evidence" value="ECO:0007669"/>
    <property type="project" value="TreeGrafter"/>
</dbReference>